<gene>
    <name evidence="9" type="ORF">ACHAXA_010324</name>
</gene>
<comment type="cofactor">
    <cofactor evidence="1">
        <name>Zn(2+)</name>
        <dbReference type="ChEBI" id="CHEBI:29105"/>
    </cofactor>
</comment>
<dbReference type="GO" id="GO:0006508">
    <property type="term" value="P:proteolysis"/>
    <property type="evidence" value="ECO:0007669"/>
    <property type="project" value="UniProtKB-KW"/>
</dbReference>
<protein>
    <recommendedName>
        <fullName evidence="8">Lysine-specific metallo-endopeptidase domain-containing protein</fullName>
    </recommendedName>
</protein>
<evidence type="ECO:0000256" key="5">
    <source>
        <dbReference type="ARBA" id="ARBA00022801"/>
    </source>
</evidence>
<evidence type="ECO:0000256" key="7">
    <source>
        <dbReference type="ARBA" id="ARBA00023049"/>
    </source>
</evidence>
<evidence type="ECO:0000256" key="3">
    <source>
        <dbReference type="ARBA" id="ARBA00022670"/>
    </source>
</evidence>
<keyword evidence="3" id="KW-0645">Protease</keyword>
<dbReference type="PANTHER" id="PTHR37016:SF3">
    <property type="entry name" value="NEUTRAL PROTEASE 2-RELATED"/>
    <property type="match status" value="1"/>
</dbReference>
<dbReference type="Gene3D" id="3.40.390.10">
    <property type="entry name" value="Collagenase (Catalytic Domain)"/>
    <property type="match status" value="1"/>
</dbReference>
<dbReference type="GO" id="GO:0008237">
    <property type="term" value="F:metallopeptidase activity"/>
    <property type="evidence" value="ECO:0007669"/>
    <property type="project" value="UniProtKB-KW"/>
</dbReference>
<feature type="domain" description="Lysine-specific metallo-endopeptidase" evidence="8">
    <location>
        <begin position="196"/>
        <end position="327"/>
    </location>
</feature>
<dbReference type="Proteomes" id="UP001530377">
    <property type="component" value="Unassembled WGS sequence"/>
</dbReference>
<comment type="similarity">
    <text evidence="2">Belongs to the peptidase M35 family.</text>
</comment>
<dbReference type="PANTHER" id="PTHR37016">
    <property type="match status" value="1"/>
</dbReference>
<dbReference type="SUPFAM" id="SSF55486">
    <property type="entry name" value="Metalloproteases ('zincins'), catalytic domain"/>
    <property type="match status" value="1"/>
</dbReference>
<dbReference type="EMBL" id="JALLPB020000243">
    <property type="protein sequence ID" value="KAL3811685.1"/>
    <property type="molecule type" value="Genomic_DNA"/>
</dbReference>
<dbReference type="SMART" id="SM01351">
    <property type="entry name" value="Aspzincin_M35"/>
    <property type="match status" value="1"/>
</dbReference>
<feature type="non-terminal residue" evidence="9">
    <location>
        <position position="338"/>
    </location>
</feature>
<dbReference type="InterPro" id="IPR024079">
    <property type="entry name" value="MetalloPept_cat_dom_sf"/>
</dbReference>
<evidence type="ECO:0000259" key="8">
    <source>
        <dbReference type="SMART" id="SM01351"/>
    </source>
</evidence>
<evidence type="ECO:0000256" key="4">
    <source>
        <dbReference type="ARBA" id="ARBA00022723"/>
    </source>
</evidence>
<accession>A0ABD3RF56</accession>
<evidence type="ECO:0000256" key="1">
    <source>
        <dbReference type="ARBA" id="ARBA00001947"/>
    </source>
</evidence>
<evidence type="ECO:0000256" key="2">
    <source>
        <dbReference type="ARBA" id="ARBA00010279"/>
    </source>
</evidence>
<dbReference type="InterPro" id="IPR029463">
    <property type="entry name" value="Lys_MEP"/>
</dbReference>
<proteinExistence type="inferred from homology"/>
<keyword evidence="4" id="KW-0479">Metal-binding</keyword>
<comment type="caution">
    <text evidence="9">The sequence shown here is derived from an EMBL/GenBank/DDBJ whole genome shotgun (WGS) entry which is preliminary data.</text>
</comment>
<keyword evidence="7" id="KW-0482">Metalloprotease</keyword>
<keyword evidence="6" id="KW-0862">Zinc</keyword>
<dbReference type="AlphaFoldDB" id="A0ABD3RF56"/>
<evidence type="ECO:0000313" key="10">
    <source>
        <dbReference type="Proteomes" id="UP001530377"/>
    </source>
</evidence>
<dbReference type="Pfam" id="PF14521">
    <property type="entry name" value="Aspzincin_M35"/>
    <property type="match status" value="1"/>
</dbReference>
<keyword evidence="5" id="KW-0378">Hydrolase</keyword>
<evidence type="ECO:0000256" key="6">
    <source>
        <dbReference type="ARBA" id="ARBA00022833"/>
    </source>
</evidence>
<dbReference type="Gene3D" id="2.60.40.2970">
    <property type="match status" value="1"/>
</dbReference>
<dbReference type="InterPro" id="IPR050414">
    <property type="entry name" value="Fungal_M35_metalloproteases"/>
</dbReference>
<reference evidence="9 10" key="1">
    <citation type="submission" date="2024-10" db="EMBL/GenBank/DDBJ databases">
        <title>Updated reference genomes for cyclostephanoid diatoms.</title>
        <authorList>
            <person name="Roberts W.R."/>
            <person name="Alverson A.J."/>
        </authorList>
    </citation>
    <scope>NUCLEOTIDE SEQUENCE [LARGE SCALE GENOMIC DNA]</scope>
    <source>
        <strain evidence="9 10">AJA228-03</strain>
    </source>
</reference>
<dbReference type="GO" id="GO:0046872">
    <property type="term" value="F:metal ion binding"/>
    <property type="evidence" value="ECO:0007669"/>
    <property type="project" value="UniProtKB-KW"/>
</dbReference>
<sequence>MSLTSFAANEQVLIDVTLKNYDNKPARILDWLVPCQEDTALPEIPKDMSFFTISTAGGYVARYVGAVFKRVKPTEKDYKMLKPGDEVSCTIDLGQYYNFASESDDNTYEIKYLVTSLELSSNATARASAVESLESNILTVDIDSRNAPARALRERKLQSLNSFRSCSTTRQSLLLEARSRSISAANDVLSVIAGVGQLASSQSCPRYKDWFGNYDFNRHNELRNGYTISRDRLNSASITFDCSCTSNDYAYVYPSLPYEIFLCGAFWTAPMTGTDSKMGTVIHEMTHFSATAGTSDYAYGQTPCRNLAINNPGFAINNADSHEYVAENTPGLSCGSAM</sequence>
<keyword evidence="10" id="KW-1185">Reference proteome</keyword>
<name>A0ABD3RF56_9STRA</name>
<organism evidence="9 10">
    <name type="scientific">Cyclostephanos tholiformis</name>
    <dbReference type="NCBI Taxonomy" id="382380"/>
    <lineage>
        <taxon>Eukaryota</taxon>
        <taxon>Sar</taxon>
        <taxon>Stramenopiles</taxon>
        <taxon>Ochrophyta</taxon>
        <taxon>Bacillariophyta</taxon>
        <taxon>Coscinodiscophyceae</taxon>
        <taxon>Thalassiosirophycidae</taxon>
        <taxon>Stephanodiscales</taxon>
        <taxon>Stephanodiscaceae</taxon>
        <taxon>Cyclostephanos</taxon>
    </lineage>
</organism>
<evidence type="ECO:0000313" key="9">
    <source>
        <dbReference type="EMBL" id="KAL3811685.1"/>
    </source>
</evidence>